<accession>A0A4S8JEY6</accession>
<dbReference type="AlphaFoldDB" id="A0A4S8JEY6"/>
<keyword evidence="3" id="KW-1185">Reference proteome</keyword>
<comment type="caution">
    <text evidence="2">The sequence shown here is derived from an EMBL/GenBank/DDBJ whole genome shotgun (WGS) entry which is preliminary data.</text>
</comment>
<proteinExistence type="predicted"/>
<dbReference type="EMBL" id="PYDT01000005">
    <property type="protein sequence ID" value="THU60381.1"/>
    <property type="molecule type" value="Genomic_DNA"/>
</dbReference>
<evidence type="ECO:0000256" key="1">
    <source>
        <dbReference type="SAM" id="MobiDB-lite"/>
    </source>
</evidence>
<evidence type="ECO:0000313" key="2">
    <source>
        <dbReference type="EMBL" id="THU60381.1"/>
    </source>
</evidence>
<feature type="region of interest" description="Disordered" evidence="1">
    <location>
        <begin position="1"/>
        <end position="21"/>
    </location>
</feature>
<gene>
    <name evidence="2" type="ORF">C4D60_Mb07t12080</name>
</gene>
<protein>
    <submittedName>
        <fullName evidence="2">Uncharacterized protein</fullName>
    </submittedName>
</protein>
<sequence length="128" mass="12889">MQSKGDPWLGGMRRSSHGGWQRWWLGNEGEGGLEAAAAVEVTGACGSRGTDGCSISIAPQKQQRRQITWPKLQPGEGSDGGAARATSPTVEAAMGGPLERDAEEARSPASGGGGSSGSGAVATTVVVP</sequence>
<feature type="compositionally biased region" description="Low complexity" evidence="1">
    <location>
        <begin position="118"/>
        <end position="128"/>
    </location>
</feature>
<dbReference type="Proteomes" id="UP000317650">
    <property type="component" value="Chromosome 7"/>
</dbReference>
<feature type="region of interest" description="Disordered" evidence="1">
    <location>
        <begin position="57"/>
        <end position="128"/>
    </location>
</feature>
<evidence type="ECO:0000313" key="3">
    <source>
        <dbReference type="Proteomes" id="UP000317650"/>
    </source>
</evidence>
<reference evidence="2 3" key="1">
    <citation type="journal article" date="2019" name="Nat. Plants">
        <title>Genome sequencing of Musa balbisiana reveals subgenome evolution and function divergence in polyploid bananas.</title>
        <authorList>
            <person name="Yao X."/>
        </authorList>
    </citation>
    <scope>NUCLEOTIDE SEQUENCE [LARGE SCALE GENOMIC DNA]</scope>
    <source>
        <strain evidence="3">cv. DH-PKW</strain>
        <tissue evidence="2">Leaves</tissue>
    </source>
</reference>
<name>A0A4S8JEY6_MUSBA</name>
<organism evidence="2 3">
    <name type="scientific">Musa balbisiana</name>
    <name type="common">Banana</name>
    <dbReference type="NCBI Taxonomy" id="52838"/>
    <lineage>
        <taxon>Eukaryota</taxon>
        <taxon>Viridiplantae</taxon>
        <taxon>Streptophyta</taxon>
        <taxon>Embryophyta</taxon>
        <taxon>Tracheophyta</taxon>
        <taxon>Spermatophyta</taxon>
        <taxon>Magnoliopsida</taxon>
        <taxon>Liliopsida</taxon>
        <taxon>Zingiberales</taxon>
        <taxon>Musaceae</taxon>
        <taxon>Musa</taxon>
    </lineage>
</organism>